<keyword evidence="1" id="KW-0808">Transferase</keyword>
<sequence length="65" mass="7362">MALQKSIGIFKHTSIYHTGKTRILQAQLAMQVLIPILELSKVEEMIWSHLAMCSCIFSEEGQTLN</sequence>
<name>A0A2P2M903_RHIMU</name>
<protein>
    <submittedName>
        <fullName evidence="1">Casein kinase I-like isoform X3</fullName>
    </submittedName>
</protein>
<dbReference type="EMBL" id="GGEC01046222">
    <property type="protein sequence ID" value="MBX26706.1"/>
    <property type="molecule type" value="Transcribed_RNA"/>
</dbReference>
<dbReference type="GO" id="GO:0016301">
    <property type="term" value="F:kinase activity"/>
    <property type="evidence" value="ECO:0007669"/>
    <property type="project" value="UniProtKB-KW"/>
</dbReference>
<accession>A0A2P2M903</accession>
<proteinExistence type="predicted"/>
<dbReference type="AlphaFoldDB" id="A0A2P2M903"/>
<keyword evidence="1" id="KW-0418">Kinase</keyword>
<reference evidence="1" key="1">
    <citation type="submission" date="2018-02" db="EMBL/GenBank/DDBJ databases">
        <title>Rhizophora mucronata_Transcriptome.</title>
        <authorList>
            <person name="Meera S.P."/>
            <person name="Sreeshan A."/>
            <person name="Augustine A."/>
        </authorList>
    </citation>
    <scope>NUCLEOTIDE SEQUENCE</scope>
    <source>
        <tissue evidence="1">Leaf</tissue>
    </source>
</reference>
<evidence type="ECO:0000313" key="1">
    <source>
        <dbReference type="EMBL" id="MBX26706.1"/>
    </source>
</evidence>
<organism evidence="1">
    <name type="scientific">Rhizophora mucronata</name>
    <name type="common">Asiatic mangrove</name>
    <dbReference type="NCBI Taxonomy" id="61149"/>
    <lineage>
        <taxon>Eukaryota</taxon>
        <taxon>Viridiplantae</taxon>
        <taxon>Streptophyta</taxon>
        <taxon>Embryophyta</taxon>
        <taxon>Tracheophyta</taxon>
        <taxon>Spermatophyta</taxon>
        <taxon>Magnoliopsida</taxon>
        <taxon>eudicotyledons</taxon>
        <taxon>Gunneridae</taxon>
        <taxon>Pentapetalae</taxon>
        <taxon>rosids</taxon>
        <taxon>fabids</taxon>
        <taxon>Malpighiales</taxon>
        <taxon>Rhizophoraceae</taxon>
        <taxon>Rhizophora</taxon>
    </lineage>
</organism>